<evidence type="ECO:0000256" key="1">
    <source>
        <dbReference type="ARBA" id="ARBA00022722"/>
    </source>
</evidence>
<evidence type="ECO:0000256" key="5">
    <source>
        <dbReference type="ARBA" id="ARBA00023157"/>
    </source>
</evidence>
<evidence type="ECO:0000313" key="7">
    <source>
        <dbReference type="EMBL" id="CDZ78267.1"/>
    </source>
</evidence>
<keyword evidence="8" id="KW-1185">Reference proteome</keyword>
<sequence>MINALKTTIFLLLVVSLKAYSWNYVGHRLIAQIAYDYMTKNSKQLANRYNHALDTVYKPQSLVNAAPWLDSLHGPEYAELKKKHYIDLPFSWDGTKLLPPDKVNAVTAIVAAKDQLQAPQANNFDKGFNLRILLHVIGDIHQPLHAASQYSKAHLRGDKGGNLLFLAKNSIAVNLHSYWDKGGGFLSGKSYSNKQIQRKARAIEKRWPCKPEAMTLNPQIWTEESHQLAVEKAYLIKAGQKPDKNYQYMVKRITEKQIALAGCRLAATLNSIFEHSSANSVT</sequence>
<dbReference type="Pfam" id="PF02265">
    <property type="entry name" value="S1-P1_nuclease"/>
    <property type="match status" value="1"/>
</dbReference>
<dbReference type="Proteomes" id="UP000044071">
    <property type="component" value="Unassembled WGS sequence"/>
</dbReference>
<evidence type="ECO:0000256" key="3">
    <source>
        <dbReference type="ARBA" id="ARBA00022759"/>
    </source>
</evidence>
<dbReference type="EMBL" id="CCSB01000003">
    <property type="protein sequence ID" value="CDZ78267.1"/>
    <property type="molecule type" value="Genomic_DNA"/>
</dbReference>
<accession>A0A078KYX4</accession>
<gene>
    <name evidence="7" type="ORF">BN59_02577</name>
</gene>
<dbReference type="PANTHER" id="PTHR33146:SF10">
    <property type="entry name" value="STRAND-SPECIFIC NUCLEASE, PUTATIVE-RELATED"/>
    <property type="match status" value="1"/>
</dbReference>
<dbReference type="GO" id="GO:0003676">
    <property type="term" value="F:nucleic acid binding"/>
    <property type="evidence" value="ECO:0007669"/>
    <property type="project" value="InterPro"/>
</dbReference>
<proteinExistence type="predicted"/>
<dbReference type="GO" id="GO:0016788">
    <property type="term" value="F:hydrolase activity, acting on ester bonds"/>
    <property type="evidence" value="ECO:0007669"/>
    <property type="project" value="InterPro"/>
</dbReference>
<keyword evidence="3" id="KW-0255">Endonuclease</keyword>
<keyword evidence="4" id="KW-0378">Hydrolase</keyword>
<evidence type="ECO:0000313" key="8">
    <source>
        <dbReference type="Proteomes" id="UP000044071"/>
    </source>
</evidence>
<keyword evidence="2" id="KW-0479">Metal-binding</keyword>
<evidence type="ECO:0000256" key="2">
    <source>
        <dbReference type="ARBA" id="ARBA00022723"/>
    </source>
</evidence>
<dbReference type="CDD" id="cd11010">
    <property type="entry name" value="S1-P1_nuclease"/>
    <property type="match status" value="1"/>
</dbReference>
<reference evidence="7 8" key="1">
    <citation type="submission" date="2014-06" db="EMBL/GenBank/DDBJ databases">
        <authorList>
            <person name="Urmite Genomes Urmite Genomes"/>
        </authorList>
    </citation>
    <scope>NUCLEOTIDE SEQUENCE [LARGE SCALE GENOMIC DNA]</scope>
</reference>
<keyword evidence="1" id="KW-0540">Nuclease</keyword>
<evidence type="ECO:0000256" key="4">
    <source>
        <dbReference type="ARBA" id="ARBA00022801"/>
    </source>
</evidence>
<dbReference type="GO" id="GO:0004519">
    <property type="term" value="F:endonuclease activity"/>
    <property type="evidence" value="ECO:0007669"/>
    <property type="project" value="UniProtKB-KW"/>
</dbReference>
<dbReference type="GO" id="GO:0006308">
    <property type="term" value="P:DNA catabolic process"/>
    <property type="evidence" value="ECO:0007669"/>
    <property type="project" value="InterPro"/>
</dbReference>
<name>A0A078KYX4_9GAMM</name>
<dbReference type="Gene3D" id="1.10.575.10">
    <property type="entry name" value="P1 Nuclease"/>
    <property type="match status" value="1"/>
</dbReference>
<dbReference type="RefSeq" id="WP_043874789.1">
    <property type="nucleotide sequence ID" value="NZ_CCVW01000003.1"/>
</dbReference>
<dbReference type="GO" id="GO:0046872">
    <property type="term" value="F:metal ion binding"/>
    <property type="evidence" value="ECO:0007669"/>
    <property type="project" value="UniProtKB-KW"/>
</dbReference>
<dbReference type="PANTHER" id="PTHR33146">
    <property type="entry name" value="ENDONUCLEASE 4"/>
    <property type="match status" value="1"/>
</dbReference>
<dbReference type="SUPFAM" id="SSF48537">
    <property type="entry name" value="Phospholipase C/P1 nuclease"/>
    <property type="match status" value="1"/>
</dbReference>
<evidence type="ECO:0000256" key="6">
    <source>
        <dbReference type="ARBA" id="ARBA00023180"/>
    </source>
</evidence>
<keyword evidence="5" id="KW-1015">Disulfide bond</keyword>
<organism evidence="7 8">
    <name type="scientific">Legionella massiliensis</name>
    <dbReference type="NCBI Taxonomy" id="1034943"/>
    <lineage>
        <taxon>Bacteria</taxon>
        <taxon>Pseudomonadati</taxon>
        <taxon>Pseudomonadota</taxon>
        <taxon>Gammaproteobacteria</taxon>
        <taxon>Legionellales</taxon>
        <taxon>Legionellaceae</taxon>
        <taxon>Legionella</taxon>
    </lineage>
</organism>
<dbReference type="AlphaFoldDB" id="A0A078KYX4"/>
<dbReference type="eggNOG" id="ENOG502Z82C">
    <property type="taxonomic scope" value="Bacteria"/>
</dbReference>
<protein>
    <submittedName>
        <fullName evidence="7">S1/P1 Nuclease</fullName>
    </submittedName>
</protein>
<keyword evidence="6" id="KW-0325">Glycoprotein</keyword>
<dbReference type="STRING" id="1034943.BN59_02577"/>
<dbReference type="InterPro" id="IPR008947">
    <property type="entry name" value="PLipase_C/P1_nuclease_dom_sf"/>
</dbReference>
<dbReference type="InterPro" id="IPR003154">
    <property type="entry name" value="S1/P1nuclease"/>
</dbReference>